<name>A0A6L5XCK6_9BACT</name>
<dbReference type="AlphaFoldDB" id="A0A6L5XCK6"/>
<accession>A0A6L5XCK6</accession>
<keyword evidence="2" id="KW-1185">Reference proteome</keyword>
<sequence length="77" mass="9073">MDYRSFIKKLENDGIVYIYDDYEDAIVKFVSSKVAGNTQAWIKRKGRKEREIPQSEPIVLDIMMGGEEVNKNFYDNY</sequence>
<evidence type="ECO:0000313" key="1">
    <source>
        <dbReference type="EMBL" id="MSS16474.1"/>
    </source>
</evidence>
<reference evidence="1 2" key="1">
    <citation type="submission" date="2019-08" db="EMBL/GenBank/DDBJ databases">
        <title>In-depth cultivation of the pig gut microbiome towards novel bacterial diversity and tailored functional studies.</title>
        <authorList>
            <person name="Wylensek D."/>
            <person name="Hitch T.C.A."/>
            <person name="Clavel T."/>
        </authorList>
    </citation>
    <scope>NUCLEOTIDE SEQUENCE [LARGE SCALE GENOMIC DNA]</scope>
    <source>
        <strain evidence="1 2">Oil-RF-744-WCA-WT-10</strain>
    </source>
</reference>
<organism evidence="1 2">
    <name type="scientific">Sodaliphilus pleomorphus</name>
    <dbReference type="NCBI Taxonomy" id="2606626"/>
    <lineage>
        <taxon>Bacteria</taxon>
        <taxon>Pseudomonadati</taxon>
        <taxon>Bacteroidota</taxon>
        <taxon>Bacteroidia</taxon>
        <taxon>Bacteroidales</taxon>
        <taxon>Muribaculaceae</taxon>
        <taxon>Sodaliphilus</taxon>
    </lineage>
</organism>
<comment type="caution">
    <text evidence="1">The sequence shown here is derived from an EMBL/GenBank/DDBJ whole genome shotgun (WGS) entry which is preliminary data.</text>
</comment>
<evidence type="ECO:0000313" key="2">
    <source>
        <dbReference type="Proteomes" id="UP000483362"/>
    </source>
</evidence>
<dbReference type="RefSeq" id="WP_154326954.1">
    <property type="nucleotide sequence ID" value="NZ_CP045696.1"/>
</dbReference>
<dbReference type="EMBL" id="VULT01000002">
    <property type="protein sequence ID" value="MSS16474.1"/>
    <property type="molecule type" value="Genomic_DNA"/>
</dbReference>
<dbReference type="Proteomes" id="UP000483362">
    <property type="component" value="Unassembled WGS sequence"/>
</dbReference>
<protein>
    <submittedName>
        <fullName evidence="1">Uncharacterized protein</fullName>
    </submittedName>
</protein>
<proteinExistence type="predicted"/>
<gene>
    <name evidence="1" type="ORF">FYJ29_01610</name>
</gene>